<evidence type="ECO:0000313" key="5">
    <source>
        <dbReference type="Proteomes" id="UP000004508"/>
    </source>
</evidence>
<dbReference type="PANTHER" id="PTHR36852">
    <property type="entry name" value="PROTEIN GVPL 2"/>
    <property type="match status" value="1"/>
</dbReference>
<organism evidence="4 5">
    <name type="scientific">Ktedonobacter racemifer DSM 44963</name>
    <dbReference type="NCBI Taxonomy" id="485913"/>
    <lineage>
        <taxon>Bacteria</taxon>
        <taxon>Bacillati</taxon>
        <taxon>Chloroflexota</taxon>
        <taxon>Ktedonobacteria</taxon>
        <taxon>Ktedonobacterales</taxon>
        <taxon>Ktedonobacteraceae</taxon>
        <taxon>Ktedonobacter</taxon>
    </lineage>
</organism>
<keyword evidence="1" id="KW-0304">Gas vesicle</keyword>
<comment type="caution">
    <text evidence="4">The sequence shown here is derived from an EMBL/GenBank/DDBJ whole genome shotgun (WGS) entry which is preliminary data.</text>
</comment>
<protein>
    <submittedName>
        <fullName evidence="4">Gas vesicle synthesis GvpLGvpF</fullName>
    </submittedName>
</protein>
<evidence type="ECO:0000313" key="4">
    <source>
        <dbReference type="EMBL" id="EFH81425.1"/>
    </source>
</evidence>
<comment type="similarity">
    <text evidence="3">Belongs to the gas vesicle GvpF/GvpL family.</text>
</comment>
<dbReference type="AlphaFoldDB" id="D6U4J5"/>
<name>D6U4J5_KTERA</name>
<dbReference type="Pfam" id="PF06386">
    <property type="entry name" value="GvpL_GvpF"/>
    <property type="match status" value="1"/>
</dbReference>
<evidence type="ECO:0000256" key="1">
    <source>
        <dbReference type="ARBA" id="ARBA00022987"/>
    </source>
</evidence>
<sequence>MKDGLYVYGIIKEAGPQEFGEIGIGNNAHARVFALGHQGLAAIVSHSPWRVYESLSREEVIKDLAIHQLVTEKVMQRFTIAPVKFGTLLESEDEVRAFLTNDANLLAGLLDEIAGKIELDLVAWWELAKIIATLPGRNVEVREQQRKLALKGENVSLEDKILLGQCIERALKEEKEKCLQVITQTLGKVVLDTSLHDLANDEMIINAGFLLEKSKEELFHATVEALDQTLEGNINFRIVGPLPLYSFSTIVFHKIDVAEVEDARKELGISGELTEQAVRNAYRQRACLLAIREFLASQEEDVEKLFVTREHFIAAMKE</sequence>
<comment type="subcellular location">
    <subcellularLocation>
        <location evidence="2">Gas vesicle</location>
    </subcellularLocation>
</comment>
<gene>
    <name evidence="4" type="ORF">Krac_2145</name>
</gene>
<dbReference type="InParanoid" id="D6U4J5"/>
<dbReference type="RefSeq" id="WP_007918791.1">
    <property type="nucleotide sequence ID" value="NZ_ADVG01000004.1"/>
</dbReference>
<keyword evidence="5" id="KW-1185">Reference proteome</keyword>
<dbReference type="EMBL" id="ADVG01000004">
    <property type="protein sequence ID" value="EFH81425.1"/>
    <property type="molecule type" value="Genomic_DNA"/>
</dbReference>
<dbReference type="PANTHER" id="PTHR36852:SF1">
    <property type="entry name" value="PROTEIN GVPL 2"/>
    <property type="match status" value="1"/>
</dbReference>
<dbReference type="InterPro" id="IPR009430">
    <property type="entry name" value="GvpL/GvpF"/>
</dbReference>
<proteinExistence type="inferred from homology"/>
<reference evidence="4 5" key="1">
    <citation type="journal article" date="2011" name="Stand. Genomic Sci.">
        <title>Non-contiguous finished genome sequence and contextual data of the filamentous soil bacterium Ktedonobacter racemifer type strain (SOSP1-21).</title>
        <authorList>
            <person name="Chang Y.J."/>
            <person name="Land M."/>
            <person name="Hauser L."/>
            <person name="Chertkov O."/>
            <person name="Del Rio T.G."/>
            <person name="Nolan M."/>
            <person name="Copeland A."/>
            <person name="Tice H."/>
            <person name="Cheng J.F."/>
            <person name="Lucas S."/>
            <person name="Han C."/>
            <person name="Goodwin L."/>
            <person name="Pitluck S."/>
            <person name="Ivanova N."/>
            <person name="Ovchinikova G."/>
            <person name="Pati A."/>
            <person name="Chen A."/>
            <person name="Palaniappan K."/>
            <person name="Mavromatis K."/>
            <person name="Liolios K."/>
            <person name="Brettin T."/>
            <person name="Fiebig A."/>
            <person name="Rohde M."/>
            <person name="Abt B."/>
            <person name="Goker M."/>
            <person name="Detter J.C."/>
            <person name="Woyke T."/>
            <person name="Bristow J."/>
            <person name="Eisen J.A."/>
            <person name="Markowitz V."/>
            <person name="Hugenholtz P."/>
            <person name="Kyrpides N.C."/>
            <person name="Klenk H.P."/>
            <person name="Lapidus A."/>
        </authorList>
    </citation>
    <scope>NUCLEOTIDE SEQUENCE [LARGE SCALE GENOMIC DNA]</scope>
    <source>
        <strain evidence="5">DSM 44963</strain>
    </source>
</reference>
<dbReference type="Proteomes" id="UP000004508">
    <property type="component" value="Unassembled WGS sequence"/>
</dbReference>
<dbReference type="eggNOG" id="COG0484">
    <property type="taxonomic scope" value="Bacteria"/>
</dbReference>
<dbReference type="OrthoDB" id="144737at2"/>
<accession>D6U4J5</accession>
<dbReference type="GO" id="GO:0031412">
    <property type="term" value="P:gas vesicle organization"/>
    <property type="evidence" value="ECO:0007669"/>
    <property type="project" value="InterPro"/>
</dbReference>
<evidence type="ECO:0000256" key="3">
    <source>
        <dbReference type="ARBA" id="ARBA00035643"/>
    </source>
</evidence>
<dbReference type="GO" id="GO:0031411">
    <property type="term" value="C:gas vesicle"/>
    <property type="evidence" value="ECO:0007669"/>
    <property type="project" value="UniProtKB-SubCell"/>
</dbReference>
<evidence type="ECO:0000256" key="2">
    <source>
        <dbReference type="ARBA" id="ARBA00035108"/>
    </source>
</evidence>
<dbReference type="STRING" id="485913.Krac_2145"/>